<evidence type="ECO:0000256" key="6">
    <source>
        <dbReference type="SAM" id="MobiDB-lite"/>
    </source>
</evidence>
<dbReference type="GO" id="GO:0005096">
    <property type="term" value="F:GTPase activator activity"/>
    <property type="evidence" value="ECO:0007669"/>
    <property type="project" value="UniProtKB-KW"/>
</dbReference>
<evidence type="ECO:0000256" key="3">
    <source>
        <dbReference type="ARBA" id="ARBA00015817"/>
    </source>
</evidence>
<dbReference type="PANTHER" id="PTHR21422:SF9">
    <property type="entry name" value="RAB3 GTPASE-ACTIVATING PROTEIN CATALYTIC SUBUNIT"/>
    <property type="match status" value="1"/>
</dbReference>
<feature type="region of interest" description="Disordered" evidence="6">
    <location>
        <begin position="661"/>
        <end position="694"/>
    </location>
</feature>
<proteinExistence type="inferred from homology"/>
<evidence type="ECO:0000256" key="1">
    <source>
        <dbReference type="ARBA" id="ARBA00004496"/>
    </source>
</evidence>
<keyword evidence="5" id="KW-0963">Cytoplasm</keyword>
<feature type="compositionally biased region" description="Basic and acidic residues" evidence="6">
    <location>
        <begin position="778"/>
        <end position="791"/>
    </location>
</feature>
<dbReference type="InParanoid" id="A0A1Y2GMB9"/>
<dbReference type="Proteomes" id="UP000193648">
    <property type="component" value="Unassembled WGS sequence"/>
</dbReference>
<feature type="region of interest" description="Disordered" evidence="6">
    <location>
        <begin position="1157"/>
        <end position="1177"/>
    </location>
</feature>
<sequence length="1213" mass="135121">MDQDDFDNFEFIDYTTSGPWERFIVQIEDCLKQWGLIHNSYGVFNPTLMPTTPTNDVLNLNKELALAIDGDQKDILQHNPNLNTTTTPLTATILNPDISSNNGSSGTSGNSVYQHNAIVTLDRDSYVLSYSYHPAKARMAVGVEQIDLDFLPTKLEGHEHHILHRWTALTHILILAPAPTDTADGDSSSSVIVDLGSAKLLLSSFAIAFQNTGCNIPVFVPTGHPKNKTYTGLSIQPLQLSTQQQHTFGNAIELGLEDTPEDQAIEVRFNTVVVSYPPAQYTNLSGILDLFIERMGIEDEYASHDSFNAGRDGTNDDSNNGYSREVKEQIYVSGLFSYQLENWYDDDWRQWTDASIKNDEDSDNASGDGDGDDDDGDGDGDDDDDNENDELKQLSKDMKRSPLSTVAVSPISKVPVLPLGPIHDPLKTFHLVARFASAPSTVYLDSKNFTDMEASQANIWTLRVQLKREDYGLLSGVLEEAISSWQRDVSNSGTGSSERKEQESEKERHSYTSLLRKGAQFIQGNIAMVDVTDVETIVQTLCSKTSASSSMVNRPSIKNPKHQRRKYRDVIEGQTVRMVSAAELGLHFRHATTVPFGSLLWKMLLYLLDVISPNSEITYPTSFMGFLKAVWTELLVEFTNHWEAREMIPLVQVYGENTYTSSRSDYKPNNEGETAIDDKPLEYNGDNDDNAANNRTPTIDLRFNLIHQKLSMINCCIARENAERQQESTTEIDTNILVDDMSSLFSKASSTPVSAKSTPDPVVFELLDTTNEASPEDQESRTNVEEIKDNDQSVLDRQTSPEEDNDTSDISKAEDPLIEGPDALTSEPTRSTVDVPAAIAPTGSLTASQLYENEVKREGVMSAFNDLTLLETGAQLFVPKLQEPGYMTEDMIKQQEDIFEGLGSSSDAAKIRAQMQSAQLISDMSAFKAANPGCVLGDFIRWHSPKDWNEGKRQMSARMADSDNIWQEFWKKSEPIPASKQKPLFDHRQEAENALSYLSSLSGTEIFSQLLPTIFLIAYDTLVSHPASSVSPKVANVIQELAQELTDLDWCSLKSSDKDLDLKPILAKFKEVELVIGQYLAMVRKFPRQHSLVERLLEGNETVVEDGSERDCVFKAFRFKGNNSPGPFPDPLCREFVIETFDPTSFHIASTSMEYVTGEEQQEQQSGASSVGPISGGDLPGWHARPLQRRMYACFKNLKVRIVEAIAKDGMFM</sequence>
<dbReference type="STRING" id="64571.A0A1Y2GMB9"/>
<evidence type="ECO:0000256" key="2">
    <source>
        <dbReference type="ARBA" id="ARBA00008856"/>
    </source>
</evidence>
<evidence type="ECO:0000259" key="7">
    <source>
        <dbReference type="Pfam" id="PF13890"/>
    </source>
</evidence>
<keyword evidence="4" id="KW-0343">GTPase activation</keyword>
<feature type="compositionally biased region" description="Basic and acidic residues" evidence="6">
    <location>
        <begin position="497"/>
        <end position="509"/>
    </location>
</feature>
<feature type="region of interest" description="Disordered" evidence="6">
    <location>
        <begin position="356"/>
        <end position="402"/>
    </location>
</feature>
<organism evidence="8 9">
    <name type="scientific">Lobosporangium transversale</name>
    <dbReference type="NCBI Taxonomy" id="64571"/>
    <lineage>
        <taxon>Eukaryota</taxon>
        <taxon>Fungi</taxon>
        <taxon>Fungi incertae sedis</taxon>
        <taxon>Mucoromycota</taxon>
        <taxon>Mortierellomycotina</taxon>
        <taxon>Mortierellomycetes</taxon>
        <taxon>Mortierellales</taxon>
        <taxon>Mortierellaceae</taxon>
        <taxon>Lobosporangium</taxon>
    </lineage>
</organism>
<keyword evidence="9" id="KW-1185">Reference proteome</keyword>
<evidence type="ECO:0000256" key="5">
    <source>
        <dbReference type="ARBA" id="ARBA00022490"/>
    </source>
</evidence>
<comment type="similarity">
    <text evidence="2">Belongs to the Rab3-GAP catalytic subunit family.</text>
</comment>
<dbReference type="InterPro" id="IPR045700">
    <property type="entry name" value="Rab3GAP1"/>
</dbReference>
<feature type="domain" description="Rab3GAP catalytic subunit conserved" evidence="7">
    <location>
        <begin position="854"/>
        <end position="998"/>
    </location>
</feature>
<evidence type="ECO:0000256" key="4">
    <source>
        <dbReference type="ARBA" id="ARBA00022468"/>
    </source>
</evidence>
<dbReference type="EMBL" id="MCFF01000019">
    <property type="protein sequence ID" value="ORZ15427.1"/>
    <property type="molecule type" value="Genomic_DNA"/>
</dbReference>
<gene>
    <name evidence="8" type="ORF">BCR41DRAFT_422226</name>
</gene>
<dbReference type="InterPro" id="IPR026147">
    <property type="entry name" value="Rab3GAP1_conserved"/>
</dbReference>
<dbReference type="RefSeq" id="XP_021881175.1">
    <property type="nucleotide sequence ID" value="XM_022030121.1"/>
</dbReference>
<dbReference type="OrthoDB" id="17346at2759"/>
<dbReference type="PANTHER" id="PTHR21422">
    <property type="entry name" value="RAB3 GTPASE-ACTIVATING PROTEIN CATALYTIC SUBUNIT"/>
    <property type="match status" value="1"/>
</dbReference>
<comment type="caution">
    <text evidence="8">The sequence shown here is derived from an EMBL/GenBank/DDBJ whole genome shotgun (WGS) entry which is preliminary data.</text>
</comment>
<evidence type="ECO:0000313" key="8">
    <source>
        <dbReference type="EMBL" id="ORZ15427.1"/>
    </source>
</evidence>
<comment type="subcellular location">
    <subcellularLocation>
        <location evidence="1">Cytoplasm</location>
    </subcellularLocation>
</comment>
<dbReference type="GeneID" id="33571964"/>
<evidence type="ECO:0000313" key="9">
    <source>
        <dbReference type="Proteomes" id="UP000193648"/>
    </source>
</evidence>
<feature type="compositionally biased region" description="Basic and acidic residues" evidence="6">
    <location>
        <begin position="389"/>
        <end position="400"/>
    </location>
</feature>
<feature type="region of interest" description="Disordered" evidence="6">
    <location>
        <begin position="770"/>
        <end position="830"/>
    </location>
</feature>
<feature type="region of interest" description="Disordered" evidence="6">
    <location>
        <begin position="488"/>
        <end position="509"/>
    </location>
</feature>
<name>A0A1Y2GMB9_9FUNG</name>
<accession>A0A1Y2GMB9</accession>
<dbReference type="Pfam" id="PF13890">
    <property type="entry name" value="Rab3-GTPase_cat"/>
    <property type="match status" value="1"/>
</dbReference>
<reference evidence="8 9" key="1">
    <citation type="submission" date="2016-07" db="EMBL/GenBank/DDBJ databases">
        <title>Pervasive Adenine N6-methylation of Active Genes in Fungi.</title>
        <authorList>
            <consortium name="DOE Joint Genome Institute"/>
            <person name="Mondo S.J."/>
            <person name="Dannebaum R.O."/>
            <person name="Kuo R.C."/>
            <person name="Labutti K."/>
            <person name="Haridas S."/>
            <person name="Kuo A."/>
            <person name="Salamov A."/>
            <person name="Ahrendt S.R."/>
            <person name="Lipzen A."/>
            <person name="Sullivan W."/>
            <person name="Andreopoulos W.B."/>
            <person name="Clum A."/>
            <person name="Lindquist E."/>
            <person name="Daum C."/>
            <person name="Ramamoorthy G.K."/>
            <person name="Gryganskyi A."/>
            <person name="Culley D."/>
            <person name="Magnuson J.K."/>
            <person name="James T.Y."/>
            <person name="O'Malley M.A."/>
            <person name="Stajich J.E."/>
            <person name="Spatafora J.W."/>
            <person name="Visel A."/>
            <person name="Grigoriev I.V."/>
        </authorList>
    </citation>
    <scope>NUCLEOTIDE SEQUENCE [LARGE SCALE GENOMIC DNA]</scope>
    <source>
        <strain evidence="8 9">NRRL 3116</strain>
    </source>
</reference>
<dbReference type="AlphaFoldDB" id="A0A1Y2GMB9"/>
<feature type="compositionally biased region" description="Acidic residues" evidence="6">
    <location>
        <begin position="369"/>
        <end position="388"/>
    </location>
</feature>
<dbReference type="GO" id="GO:0005737">
    <property type="term" value="C:cytoplasm"/>
    <property type="evidence" value="ECO:0007669"/>
    <property type="project" value="UniProtKB-SubCell"/>
</dbReference>
<protein>
    <recommendedName>
        <fullName evidence="3">Rab3 GTPase-activating protein catalytic subunit</fullName>
    </recommendedName>
</protein>
<feature type="compositionally biased region" description="Basic and acidic residues" evidence="6">
    <location>
        <begin position="664"/>
        <end position="681"/>
    </location>
</feature>